<name>Q3ADB0_CARHZ</name>
<organism evidence="1 2">
    <name type="scientific">Carboxydothermus hydrogenoformans (strain ATCC BAA-161 / DSM 6008 / Z-2901)</name>
    <dbReference type="NCBI Taxonomy" id="246194"/>
    <lineage>
        <taxon>Bacteria</taxon>
        <taxon>Bacillati</taxon>
        <taxon>Bacillota</taxon>
        <taxon>Clostridia</taxon>
        <taxon>Thermoanaerobacterales</taxon>
        <taxon>Thermoanaerobacteraceae</taxon>
        <taxon>Carboxydothermus</taxon>
    </lineage>
</organism>
<accession>Q3ADB0</accession>
<reference evidence="1 2" key="1">
    <citation type="journal article" date="2005" name="PLoS Genet.">
        <title>Life in hot carbon monoxide: the complete genome sequence of Carboxydothermus hydrogenoformans Z-2901.</title>
        <authorList>
            <person name="Wu M."/>
            <person name="Ren Q."/>
            <person name="Durkin A.S."/>
            <person name="Daugherty S.C."/>
            <person name="Brinkac L.M."/>
            <person name="Dodson R.J."/>
            <person name="Madupu R."/>
            <person name="Sullivan S.A."/>
            <person name="Kolonay J.F."/>
            <person name="Haft D.H."/>
            <person name="Nelson W.C."/>
            <person name="Tallon L.J."/>
            <person name="Jones K.M."/>
            <person name="Ulrich L.E."/>
            <person name="Gonzalez J.M."/>
            <person name="Zhulin I.B."/>
            <person name="Robb F.T."/>
            <person name="Eisen J.A."/>
        </authorList>
    </citation>
    <scope>NUCLEOTIDE SEQUENCE [LARGE SCALE GENOMIC DNA]</scope>
    <source>
        <strain evidence="2">ATCC BAA-161 / DSM 6008 / Z-2901</strain>
    </source>
</reference>
<dbReference type="STRING" id="246194.CHY_1027"/>
<dbReference type="Pfam" id="PF13646">
    <property type="entry name" value="HEAT_2"/>
    <property type="match status" value="1"/>
</dbReference>
<keyword evidence="2" id="KW-1185">Reference proteome</keyword>
<protein>
    <recommendedName>
        <fullName evidence="3">HEAT repeat domain-containing protein</fullName>
    </recommendedName>
</protein>
<evidence type="ECO:0000313" key="1">
    <source>
        <dbReference type="EMBL" id="ABB15102.1"/>
    </source>
</evidence>
<dbReference type="Gene3D" id="1.25.10.10">
    <property type="entry name" value="Leucine-rich Repeat Variant"/>
    <property type="match status" value="1"/>
</dbReference>
<evidence type="ECO:0008006" key="3">
    <source>
        <dbReference type="Google" id="ProtNLM"/>
    </source>
</evidence>
<dbReference type="AlphaFoldDB" id="Q3ADB0"/>
<dbReference type="EMBL" id="CP000141">
    <property type="protein sequence ID" value="ABB15102.1"/>
    <property type="molecule type" value="Genomic_DNA"/>
</dbReference>
<dbReference type="InterPro" id="IPR011989">
    <property type="entry name" value="ARM-like"/>
</dbReference>
<dbReference type="KEGG" id="chy:CHY_1027"/>
<evidence type="ECO:0000313" key="2">
    <source>
        <dbReference type="Proteomes" id="UP000002706"/>
    </source>
</evidence>
<dbReference type="Proteomes" id="UP000002706">
    <property type="component" value="Chromosome"/>
</dbReference>
<dbReference type="HOGENOM" id="CLU_1486512_0_0_9"/>
<dbReference type="InParanoid" id="Q3ADB0"/>
<dbReference type="SUPFAM" id="SSF48371">
    <property type="entry name" value="ARM repeat"/>
    <property type="match status" value="1"/>
</dbReference>
<dbReference type="OrthoDB" id="2078907at2"/>
<gene>
    <name evidence="1" type="ordered locus">CHY_1027</name>
</gene>
<dbReference type="eggNOG" id="COG1413">
    <property type="taxonomic scope" value="Bacteria"/>
</dbReference>
<proteinExistence type="predicted"/>
<sequence length="181" mass="20669">MFSIEERISKIMEEGKVSASEKEIQELFSQLVSTDDLFQRENIYIELLKREDEAIIKGFIELLYHDDPSLRNLAIEALVQLDAKAFPEVSKLLSSEDEDIRIFAANILGEMKDPRGIAAIRDHLLSETNVNVVAWIVEYLGEYGNDEDISLLESIREKFKQPFMEFAVNRAIQSLKSGGNE</sequence>
<dbReference type="InterPro" id="IPR016024">
    <property type="entry name" value="ARM-type_fold"/>
</dbReference>